<name>A0A7V7GRU9_9GAMM</name>
<dbReference type="EMBL" id="QOVF01000005">
    <property type="protein sequence ID" value="KAA0693203.1"/>
    <property type="molecule type" value="Genomic_DNA"/>
</dbReference>
<dbReference type="PANTHER" id="PTHR41795:SF1">
    <property type="entry name" value="EXOPOLYSACCHARIDE SYNTHESIS PROTEIN"/>
    <property type="match status" value="1"/>
</dbReference>
<keyword evidence="1" id="KW-0472">Membrane</keyword>
<keyword evidence="1" id="KW-1133">Transmembrane helix</keyword>
<dbReference type="Pfam" id="PF06055">
    <property type="entry name" value="ExoD"/>
    <property type="match status" value="1"/>
</dbReference>
<feature type="transmembrane region" description="Helical" evidence="1">
    <location>
        <begin position="124"/>
        <end position="146"/>
    </location>
</feature>
<comment type="caution">
    <text evidence="2">The sequence shown here is derived from an EMBL/GenBank/DDBJ whole genome shotgun (WGS) entry which is preliminary data.</text>
</comment>
<accession>A0A7V7GRU9</accession>
<dbReference type="PIRSF" id="PIRSF033239">
    <property type="entry name" value="ExoD"/>
    <property type="match status" value="1"/>
</dbReference>
<gene>
    <name evidence="2" type="ORF">DT594_15105</name>
</gene>
<organism evidence="2 3">
    <name type="scientific">Halopseudomonas laoshanensis</name>
    <dbReference type="NCBI Taxonomy" id="2268758"/>
    <lineage>
        <taxon>Bacteria</taxon>
        <taxon>Pseudomonadati</taxon>
        <taxon>Pseudomonadota</taxon>
        <taxon>Gammaproteobacteria</taxon>
        <taxon>Pseudomonadales</taxon>
        <taxon>Pseudomonadaceae</taxon>
        <taxon>Halopseudomonas</taxon>
    </lineage>
</organism>
<evidence type="ECO:0000256" key="1">
    <source>
        <dbReference type="SAM" id="Phobius"/>
    </source>
</evidence>
<dbReference type="PANTHER" id="PTHR41795">
    <property type="entry name" value="EXOPOLYSACCHARIDE SYNTHESIS PROTEIN"/>
    <property type="match status" value="1"/>
</dbReference>
<feature type="transmembrane region" description="Helical" evidence="1">
    <location>
        <begin position="41"/>
        <end position="58"/>
    </location>
</feature>
<feature type="transmembrane region" description="Helical" evidence="1">
    <location>
        <begin position="177"/>
        <end position="197"/>
    </location>
</feature>
<protein>
    <submittedName>
        <fullName evidence="2">Exopolysaccharide biosynthesis protein</fullName>
    </submittedName>
</protein>
<dbReference type="InterPro" id="IPR010331">
    <property type="entry name" value="ExoD"/>
</dbReference>
<dbReference type="AlphaFoldDB" id="A0A7V7GRU9"/>
<evidence type="ECO:0000313" key="3">
    <source>
        <dbReference type="Proteomes" id="UP000463138"/>
    </source>
</evidence>
<keyword evidence="1" id="KW-0812">Transmembrane</keyword>
<proteinExistence type="predicted"/>
<evidence type="ECO:0000313" key="2">
    <source>
        <dbReference type="EMBL" id="KAA0693203.1"/>
    </source>
</evidence>
<feature type="transmembrane region" description="Helical" evidence="1">
    <location>
        <begin position="64"/>
        <end position="82"/>
    </location>
</feature>
<reference evidence="2 3" key="1">
    <citation type="submission" date="2018-07" db="EMBL/GenBank/DDBJ databases">
        <title>Pseudomonas laoshanensis sp. nov., isolated from soil.</title>
        <authorList>
            <person name="Sun J."/>
            <person name="Yu L."/>
            <person name="Wang M."/>
            <person name="Zhang C."/>
        </authorList>
    </citation>
    <scope>NUCLEOTIDE SEQUENCE [LARGE SCALE GENOMIC DNA]</scope>
    <source>
        <strain evidence="2 3">Y22</strain>
    </source>
</reference>
<dbReference type="RefSeq" id="WP_149333473.1">
    <property type="nucleotide sequence ID" value="NZ_QOVF01000005.1"/>
</dbReference>
<dbReference type="Proteomes" id="UP000463138">
    <property type="component" value="Unassembled WGS sequence"/>
</dbReference>
<dbReference type="OrthoDB" id="8635607at2"/>
<sequence length="198" mass="21426">MSEDEDHPQNLQQLFDCIDQAAEENGRVSWSAIMDEVGRRSFGPLLLLAGLTVLAPIIGDLPGVPTLIGMVVLLIAVQLLLGRHNFWLPGFMLNRSVPKDKLHKALTWLKKPARFIDKLLSPRLAVLTRGPMVRVIAVVCLGIALAMPVMEIVPFSANLAGIALTAFGLALIARDGLLALIALVFTGLMMGVVVYNLV</sequence>
<keyword evidence="3" id="KW-1185">Reference proteome</keyword>